<dbReference type="Gene3D" id="2.30.320.10">
    <property type="entry name" value="YwqG-like"/>
    <property type="match status" value="1"/>
</dbReference>
<comment type="caution">
    <text evidence="2">The sequence shown here is derived from an EMBL/GenBank/DDBJ whole genome shotgun (WGS) entry which is preliminary data.</text>
</comment>
<evidence type="ECO:0000313" key="3">
    <source>
        <dbReference type="Proteomes" id="UP000234206"/>
    </source>
</evidence>
<feature type="region of interest" description="Disordered" evidence="1">
    <location>
        <begin position="63"/>
        <end position="88"/>
    </location>
</feature>
<name>A0A2I1P9Q8_9MICO</name>
<protein>
    <submittedName>
        <fullName evidence="2">Uncharacterized protein</fullName>
    </submittedName>
</protein>
<dbReference type="AlphaFoldDB" id="A0A2I1P9Q8"/>
<feature type="compositionally biased region" description="Basic and acidic residues" evidence="1">
    <location>
        <begin position="15"/>
        <end position="25"/>
    </location>
</feature>
<dbReference type="SUPFAM" id="SSF103032">
    <property type="entry name" value="Hypothetical protein YwqG"/>
    <property type="match status" value="1"/>
</dbReference>
<reference evidence="2 3" key="1">
    <citation type="submission" date="2017-12" db="EMBL/GenBank/DDBJ databases">
        <title>Phylogenetic diversity of female urinary microbiome.</title>
        <authorList>
            <person name="Thomas-White K."/>
            <person name="Wolfe A.J."/>
        </authorList>
    </citation>
    <scope>NUCLEOTIDE SEQUENCE [LARGE SCALE GENOMIC DNA]</scope>
    <source>
        <strain evidence="2 3">UMB1298</strain>
    </source>
</reference>
<accession>A0A2I1P9Q8</accession>
<organism evidence="2 3">
    <name type="scientific">Kytococcus schroeteri</name>
    <dbReference type="NCBI Taxonomy" id="138300"/>
    <lineage>
        <taxon>Bacteria</taxon>
        <taxon>Bacillati</taxon>
        <taxon>Actinomycetota</taxon>
        <taxon>Actinomycetes</taxon>
        <taxon>Micrococcales</taxon>
        <taxon>Kytococcaceae</taxon>
        <taxon>Kytococcus</taxon>
    </lineage>
</organism>
<proteinExistence type="predicted"/>
<dbReference type="EMBL" id="PKIZ01000014">
    <property type="protein sequence ID" value="PKZ41366.1"/>
    <property type="molecule type" value="Genomic_DNA"/>
</dbReference>
<dbReference type="Proteomes" id="UP000234206">
    <property type="component" value="Unassembled WGS sequence"/>
</dbReference>
<dbReference type="InterPro" id="IPR035948">
    <property type="entry name" value="YwqG-like_sf"/>
</dbReference>
<evidence type="ECO:0000256" key="1">
    <source>
        <dbReference type="SAM" id="MobiDB-lite"/>
    </source>
</evidence>
<sequence length="88" mass="9483">MTATIVAPGWGSVGGRKERPDRAGQHRGLDVIEEYLSLPRRWESKLGGSPYLPAGVAWPTRPAPDGYVRSTDHGGETPPWTRCASPSA</sequence>
<gene>
    <name evidence="2" type="ORF">CYJ76_08065</name>
</gene>
<evidence type="ECO:0000313" key="2">
    <source>
        <dbReference type="EMBL" id="PKZ41366.1"/>
    </source>
</evidence>
<feature type="region of interest" description="Disordered" evidence="1">
    <location>
        <begin position="1"/>
        <end position="25"/>
    </location>
</feature>
<keyword evidence="3" id="KW-1185">Reference proteome</keyword>